<comment type="caution">
    <text evidence="1">The sequence shown here is derived from an EMBL/GenBank/DDBJ whole genome shotgun (WGS) entry which is preliminary data.</text>
</comment>
<evidence type="ECO:0000313" key="1">
    <source>
        <dbReference type="EMBL" id="ODN02420.1"/>
    </source>
</evidence>
<reference evidence="1 2" key="1">
    <citation type="journal article" date="2016" name="Genome Biol. Evol.">
        <title>Gene Family Evolution Reflects Adaptation to Soil Environmental Stressors in the Genome of the Collembolan Orchesella cincta.</title>
        <authorList>
            <person name="Faddeeva-Vakhrusheva A."/>
            <person name="Derks M.F."/>
            <person name="Anvar S.Y."/>
            <person name="Agamennone V."/>
            <person name="Suring W."/>
            <person name="Smit S."/>
            <person name="van Straalen N.M."/>
            <person name="Roelofs D."/>
        </authorList>
    </citation>
    <scope>NUCLEOTIDE SEQUENCE [LARGE SCALE GENOMIC DNA]</scope>
    <source>
        <tissue evidence="1">Mixed pool</tissue>
    </source>
</reference>
<name>A0A1D2NAY9_ORCCI</name>
<proteinExistence type="predicted"/>
<dbReference type="EMBL" id="LJIJ01000112">
    <property type="protein sequence ID" value="ODN02420.1"/>
    <property type="molecule type" value="Genomic_DNA"/>
</dbReference>
<keyword evidence="2" id="KW-1185">Reference proteome</keyword>
<dbReference type="Proteomes" id="UP000094527">
    <property type="component" value="Unassembled WGS sequence"/>
</dbReference>
<evidence type="ECO:0000313" key="2">
    <source>
        <dbReference type="Proteomes" id="UP000094527"/>
    </source>
</evidence>
<dbReference type="AlphaFoldDB" id="A0A1D2NAY9"/>
<gene>
    <name evidence="1" type="ORF">Ocin01_04268</name>
</gene>
<sequence length="83" mass="9121">MEKPKDALRNAFLDTRSIISLPIPSQVHQSSYLKQCKIYVVPKRASLHHALCCVGQSIENNVLNKALPAASTTYSTFYAVSGV</sequence>
<organism evidence="1 2">
    <name type="scientific">Orchesella cincta</name>
    <name type="common">Springtail</name>
    <name type="synonym">Podura cincta</name>
    <dbReference type="NCBI Taxonomy" id="48709"/>
    <lineage>
        <taxon>Eukaryota</taxon>
        <taxon>Metazoa</taxon>
        <taxon>Ecdysozoa</taxon>
        <taxon>Arthropoda</taxon>
        <taxon>Hexapoda</taxon>
        <taxon>Collembola</taxon>
        <taxon>Entomobryomorpha</taxon>
        <taxon>Entomobryoidea</taxon>
        <taxon>Orchesellidae</taxon>
        <taxon>Orchesellinae</taxon>
        <taxon>Orchesella</taxon>
    </lineage>
</organism>
<protein>
    <submittedName>
        <fullName evidence="1">Uncharacterized protein</fullName>
    </submittedName>
</protein>
<accession>A0A1D2NAY9</accession>